<reference evidence="18" key="1">
    <citation type="journal article" date="2020" name="Stud. Mycol.">
        <title>101 Dothideomycetes genomes: a test case for predicting lifestyles and emergence of pathogens.</title>
        <authorList>
            <person name="Haridas S."/>
            <person name="Albert R."/>
            <person name="Binder M."/>
            <person name="Bloem J."/>
            <person name="Labutti K."/>
            <person name="Salamov A."/>
            <person name="Andreopoulos B."/>
            <person name="Baker S."/>
            <person name="Barry K."/>
            <person name="Bills G."/>
            <person name="Bluhm B."/>
            <person name="Cannon C."/>
            <person name="Castanera R."/>
            <person name="Culley D."/>
            <person name="Daum C."/>
            <person name="Ezra D."/>
            <person name="Gonzalez J."/>
            <person name="Henrissat B."/>
            <person name="Kuo A."/>
            <person name="Liang C."/>
            <person name="Lipzen A."/>
            <person name="Lutzoni F."/>
            <person name="Magnuson J."/>
            <person name="Mondo S."/>
            <person name="Nolan M."/>
            <person name="Ohm R."/>
            <person name="Pangilinan J."/>
            <person name="Park H.-J."/>
            <person name="Ramirez L."/>
            <person name="Alfaro M."/>
            <person name="Sun H."/>
            <person name="Tritt A."/>
            <person name="Yoshinaga Y."/>
            <person name="Zwiers L.-H."/>
            <person name="Turgeon B."/>
            <person name="Goodwin S."/>
            <person name="Spatafora J."/>
            <person name="Crous P."/>
            <person name="Grigoriev I."/>
        </authorList>
    </citation>
    <scope>NUCLEOTIDE SEQUENCE</scope>
    <source>
        <strain evidence="18">CBS 260.36</strain>
    </source>
</reference>
<keyword evidence="5 12" id="KW-0378">Hydrolase</keyword>
<accession>A0A9P4IUX5</accession>
<dbReference type="CDD" id="cd00118">
    <property type="entry name" value="LysM"/>
    <property type="match status" value="2"/>
</dbReference>
<dbReference type="InterPro" id="IPR018392">
    <property type="entry name" value="LysM"/>
</dbReference>
<dbReference type="EC" id="3.2.1.14" evidence="3"/>
<evidence type="ECO:0000256" key="12">
    <source>
        <dbReference type="RuleBase" id="RU000489"/>
    </source>
</evidence>
<dbReference type="PANTHER" id="PTHR47700:SF2">
    <property type="entry name" value="CHITINASE"/>
    <property type="match status" value="1"/>
</dbReference>
<evidence type="ECO:0000256" key="8">
    <source>
        <dbReference type="ARBA" id="ARBA00023277"/>
    </source>
</evidence>
<evidence type="ECO:0000256" key="7">
    <source>
        <dbReference type="ARBA" id="ARBA00023026"/>
    </source>
</evidence>
<dbReference type="Pfam" id="PF01476">
    <property type="entry name" value="LysM"/>
    <property type="match status" value="2"/>
</dbReference>
<dbReference type="GO" id="GO:0008843">
    <property type="term" value="F:endochitinase activity"/>
    <property type="evidence" value="ECO:0007669"/>
    <property type="project" value="UniProtKB-EC"/>
</dbReference>
<feature type="region of interest" description="Disordered" evidence="13">
    <location>
        <begin position="1002"/>
        <end position="1037"/>
    </location>
</feature>
<dbReference type="SUPFAM" id="SSF57016">
    <property type="entry name" value="Plant lectins/antimicrobial peptides"/>
    <property type="match status" value="1"/>
</dbReference>
<dbReference type="AlphaFoldDB" id="A0A9P4IUX5"/>
<name>A0A9P4IUX5_9PEZI</name>
<feature type="domain" description="Chitin-binding type-1" evidence="15">
    <location>
        <begin position="416"/>
        <end position="486"/>
    </location>
</feature>
<evidence type="ECO:0000313" key="19">
    <source>
        <dbReference type="Proteomes" id="UP000799439"/>
    </source>
</evidence>
<comment type="catalytic activity">
    <reaction evidence="1">
        <text>Random endo-hydrolysis of N-acetyl-beta-D-glucosaminide (1-&gt;4)-beta-linkages in chitin and chitodextrins.</text>
        <dbReference type="EC" id="3.2.1.14"/>
    </reaction>
</comment>
<dbReference type="InterPro" id="IPR029070">
    <property type="entry name" value="Chitinase_insertion_sf"/>
</dbReference>
<dbReference type="PROSITE" id="PS01095">
    <property type="entry name" value="GH18_1"/>
    <property type="match status" value="1"/>
</dbReference>
<protein>
    <recommendedName>
        <fullName evidence="3">chitinase</fullName>
        <ecNumber evidence="3">3.2.1.14</ecNumber>
    </recommendedName>
</protein>
<keyword evidence="14" id="KW-0732">Signal</keyword>
<dbReference type="InterPro" id="IPR001223">
    <property type="entry name" value="Glyco_hydro18_cat"/>
</dbReference>
<gene>
    <name evidence="18" type="ORF">K461DRAFT_228788</name>
</gene>
<evidence type="ECO:0000259" key="15">
    <source>
        <dbReference type="PROSITE" id="PS50941"/>
    </source>
</evidence>
<dbReference type="Gene3D" id="3.20.20.80">
    <property type="entry name" value="Glycosidases"/>
    <property type="match status" value="1"/>
</dbReference>
<feature type="disulfide bond" evidence="11">
    <location>
        <begin position="441"/>
        <end position="453"/>
    </location>
</feature>
<dbReference type="InterPro" id="IPR017853">
    <property type="entry name" value="GH"/>
</dbReference>
<evidence type="ECO:0000259" key="16">
    <source>
        <dbReference type="PROSITE" id="PS51782"/>
    </source>
</evidence>
<dbReference type="InterPro" id="IPR001002">
    <property type="entry name" value="Chitin-bd_1"/>
</dbReference>
<evidence type="ECO:0000256" key="13">
    <source>
        <dbReference type="SAM" id="MobiDB-lite"/>
    </source>
</evidence>
<feature type="disulfide bond" evidence="11">
    <location>
        <begin position="446"/>
        <end position="460"/>
    </location>
</feature>
<dbReference type="PROSITE" id="PS51910">
    <property type="entry name" value="GH18_2"/>
    <property type="match status" value="1"/>
</dbReference>
<evidence type="ECO:0000256" key="1">
    <source>
        <dbReference type="ARBA" id="ARBA00000822"/>
    </source>
</evidence>
<evidence type="ECO:0000256" key="4">
    <source>
        <dbReference type="ARBA" id="ARBA00022669"/>
    </source>
</evidence>
<feature type="signal peptide" evidence="14">
    <location>
        <begin position="1"/>
        <end position="22"/>
    </location>
</feature>
<evidence type="ECO:0000256" key="14">
    <source>
        <dbReference type="SAM" id="SignalP"/>
    </source>
</evidence>
<dbReference type="PROSITE" id="PS50941">
    <property type="entry name" value="CHIT_BIND_I_2"/>
    <property type="match status" value="1"/>
</dbReference>
<dbReference type="EMBL" id="ML996089">
    <property type="protein sequence ID" value="KAF2150413.1"/>
    <property type="molecule type" value="Genomic_DNA"/>
</dbReference>
<evidence type="ECO:0000256" key="2">
    <source>
        <dbReference type="ARBA" id="ARBA00008682"/>
    </source>
</evidence>
<comment type="similarity">
    <text evidence="2">Belongs to the glycosyl hydrolase 18 family. Chitinase class V subfamily.</text>
</comment>
<evidence type="ECO:0000313" key="18">
    <source>
        <dbReference type="EMBL" id="KAF2150413.1"/>
    </source>
</evidence>
<dbReference type="Gene3D" id="3.10.350.10">
    <property type="entry name" value="LysM domain"/>
    <property type="match status" value="2"/>
</dbReference>
<dbReference type="GO" id="GO:0006032">
    <property type="term" value="P:chitin catabolic process"/>
    <property type="evidence" value="ECO:0007669"/>
    <property type="project" value="UniProtKB-KW"/>
</dbReference>
<sequence>MRARSLVALLAGLAVTSSPTHAQFISQLSKCPQTCQASGPDPALWTYYHHQNALDRCDATTLFELNLYNSVSDPSTHIALRACTVSSATAAGDIVDLTRRDGPASNSTTSSLVQAEVSLATWNDDATKTSSISNVTSAVGQLASYLNANTTHVDSLFARSGTVLSSAVALLQDYIRYAESSTSLPQRQAVQFCGSEVETTSPRTFGLFLDTAGNTSAVQDALRSWDSAICLTAESGNTHFQTTTIKMIPPTELVSTSDSVSGPDLSSFSNATSSNSSTLAARSNLVPRASCKYIQAQAGDGCWSLAQRCGITQDQVQQYNGGSTFCTSVIVGQYVCCSPGSKPDFSPKPTHGQCFPYTVQSGDTCYSIAQAHQMQTSGIETNNAQTWGWMGCSSLWVGMKICLSSGNPPFPANVPNALCGPQINNTATPSDPTTWSSLNECPLNACCDMWGQCGTTSEFCDATRGPTGNPGTAPPGNNGCISNCGTDIVAGPPVASMARVGYFEAYNGGRPCLHMAPSDIPGYYTHVHYAFGSITNSFNIDMSENQDVWQQFLQTSGHKKIVSFGGWGFSTEPATYNIFRAGTEAGNRQTLANNVAAFVKANGLDGVDFDWEYPGAYDIPGTPPGSGTEGADYLAFLQLLRPLLPSGVTISIAAPSSYWYLRGFPIADMGKVVDYIVYMTYDLHGQWDYGNKWTDPGCSGGNCLRSQVNLTETIGSLSMITKAGVPANKIMLGQPLYGRSFQMTTPGCWGEMCTYTGPASGATPGRCTGVSGYISNWEIREIMNNGGASVQQYHSLAAGDIVVYDDDQWISWVSDSTYNMRSTYAQSKGIGGTSDWAIDLNSSYDLGSNQGAWGSGSGIVYIDPEIFTDPNPTIACYPPCIFIFPPWILPNPTTIAIPPVTSTIEVVEPLTTTAGAGIVVTSYVVEIITTVISFPPIVTNTISIWDIEWTDTNINTIYLTSSVVPPPVTMTLPPWNGADASTTTSEPGFIWSYQYGPYPPYTGPTVGPPPGTQPPLEAPTPGPPPPPPPPGLHGSVTVTVGPPRPTCTHNCGSPHCHPFCLPELHCGGLCHCIGHCGSEEVTCVGNCGGDGGTDGGSNLDPDNDPECSTSSTVFDCSVGCSVTDFGDTSLSTSCFTTSCSNVVTCATQGTTSTSETTTTVCPATAQQAAAWSPPSPNAPMPYMGADGQYTYGAMTAPPITS</sequence>
<dbReference type="InterPro" id="IPR036779">
    <property type="entry name" value="LysM_dom_sf"/>
</dbReference>
<dbReference type="InterPro" id="IPR001579">
    <property type="entry name" value="Glyco_hydro_18_chit_AS"/>
</dbReference>
<organism evidence="18 19">
    <name type="scientific">Myriangium duriaei CBS 260.36</name>
    <dbReference type="NCBI Taxonomy" id="1168546"/>
    <lineage>
        <taxon>Eukaryota</taxon>
        <taxon>Fungi</taxon>
        <taxon>Dikarya</taxon>
        <taxon>Ascomycota</taxon>
        <taxon>Pezizomycotina</taxon>
        <taxon>Dothideomycetes</taxon>
        <taxon>Dothideomycetidae</taxon>
        <taxon>Myriangiales</taxon>
        <taxon>Myriangiaceae</taxon>
        <taxon>Myriangium</taxon>
    </lineage>
</organism>
<evidence type="ECO:0000256" key="3">
    <source>
        <dbReference type="ARBA" id="ARBA00012729"/>
    </source>
</evidence>
<keyword evidence="7" id="KW-0843">Virulence</keyword>
<dbReference type="PANTHER" id="PTHR47700">
    <property type="entry name" value="V CHITINASE, PUTATIVE (AFU_ORTHOLOGUE AFUA_6G13720)-RELATED"/>
    <property type="match status" value="1"/>
</dbReference>
<dbReference type="SMART" id="SM00257">
    <property type="entry name" value="LysM"/>
    <property type="match status" value="2"/>
</dbReference>
<evidence type="ECO:0000259" key="17">
    <source>
        <dbReference type="PROSITE" id="PS51910"/>
    </source>
</evidence>
<feature type="domain" description="LysM" evidence="16">
    <location>
        <begin position="292"/>
        <end position="337"/>
    </location>
</feature>
<dbReference type="GO" id="GO:0000272">
    <property type="term" value="P:polysaccharide catabolic process"/>
    <property type="evidence" value="ECO:0007669"/>
    <property type="project" value="UniProtKB-KW"/>
</dbReference>
<feature type="domain" description="GH18" evidence="17">
    <location>
        <begin position="497"/>
        <end position="856"/>
    </location>
</feature>
<dbReference type="InterPro" id="IPR011583">
    <property type="entry name" value="Chitinase_II/V-like_cat"/>
</dbReference>
<feature type="disulfide bond" evidence="11">
    <location>
        <begin position="480"/>
        <end position="484"/>
    </location>
</feature>
<keyword evidence="11" id="KW-1015">Disulfide bond</keyword>
<comment type="caution">
    <text evidence="11">Lacks conserved residue(s) required for the propagation of feature annotation.</text>
</comment>
<evidence type="ECO:0000256" key="9">
    <source>
        <dbReference type="ARBA" id="ARBA00023295"/>
    </source>
</evidence>
<comment type="caution">
    <text evidence="18">The sequence shown here is derived from an EMBL/GenBank/DDBJ whole genome shotgun (WGS) entry which is preliminary data.</text>
</comment>
<evidence type="ECO:0000256" key="11">
    <source>
        <dbReference type="PROSITE-ProRule" id="PRU00261"/>
    </source>
</evidence>
<proteinExistence type="inferred from homology"/>
<dbReference type="OrthoDB" id="73875at2759"/>
<dbReference type="InterPro" id="IPR036861">
    <property type="entry name" value="Endochitinase-like_sf"/>
</dbReference>
<keyword evidence="8" id="KW-0119">Carbohydrate metabolism</keyword>
<keyword evidence="19" id="KW-1185">Reference proteome</keyword>
<dbReference type="SUPFAM" id="SSF54556">
    <property type="entry name" value="Chitinase insertion domain"/>
    <property type="match status" value="1"/>
</dbReference>
<dbReference type="GO" id="GO:0008061">
    <property type="term" value="F:chitin binding"/>
    <property type="evidence" value="ECO:0007669"/>
    <property type="project" value="UniProtKB-UniRule"/>
</dbReference>
<dbReference type="Gene3D" id="3.10.50.10">
    <property type="match status" value="1"/>
</dbReference>
<dbReference type="CDD" id="cd02878">
    <property type="entry name" value="GH18_zymocin_alpha"/>
    <property type="match status" value="1"/>
</dbReference>
<keyword evidence="9 12" id="KW-0326">Glycosidase</keyword>
<dbReference type="Pfam" id="PF00187">
    <property type="entry name" value="Chitin_bind_1"/>
    <property type="match status" value="1"/>
</dbReference>
<dbReference type="Pfam" id="PF00704">
    <property type="entry name" value="Glyco_hydro_18"/>
    <property type="match status" value="1"/>
</dbReference>
<keyword evidence="4 11" id="KW-0147">Chitin-binding</keyword>
<dbReference type="Gene3D" id="3.30.60.10">
    <property type="entry name" value="Endochitinase-like"/>
    <property type="match status" value="1"/>
</dbReference>
<feature type="compositionally biased region" description="Pro residues" evidence="13">
    <location>
        <begin position="1002"/>
        <end position="1031"/>
    </location>
</feature>
<dbReference type="SMART" id="SM00636">
    <property type="entry name" value="Glyco_18"/>
    <property type="match status" value="1"/>
</dbReference>
<evidence type="ECO:0000256" key="10">
    <source>
        <dbReference type="ARBA" id="ARBA00023326"/>
    </source>
</evidence>
<evidence type="ECO:0000256" key="6">
    <source>
        <dbReference type="ARBA" id="ARBA00023024"/>
    </source>
</evidence>
<keyword evidence="10" id="KW-0624">Polysaccharide degradation</keyword>
<dbReference type="InterPro" id="IPR053214">
    <property type="entry name" value="LysM12-like"/>
</dbReference>
<feature type="domain" description="LysM" evidence="16">
    <location>
        <begin position="355"/>
        <end position="403"/>
    </location>
</feature>
<dbReference type="SUPFAM" id="SSF54106">
    <property type="entry name" value="LysM domain"/>
    <property type="match status" value="2"/>
</dbReference>
<dbReference type="PROSITE" id="PS51782">
    <property type="entry name" value="LYSM"/>
    <property type="match status" value="2"/>
</dbReference>
<dbReference type="Proteomes" id="UP000799439">
    <property type="component" value="Unassembled WGS sequence"/>
</dbReference>
<feature type="non-terminal residue" evidence="18">
    <location>
        <position position="1201"/>
    </location>
</feature>
<evidence type="ECO:0000256" key="5">
    <source>
        <dbReference type="ARBA" id="ARBA00022801"/>
    </source>
</evidence>
<keyword evidence="6" id="KW-0146">Chitin degradation</keyword>
<dbReference type="SUPFAM" id="SSF51445">
    <property type="entry name" value="(Trans)glycosidases"/>
    <property type="match status" value="1"/>
</dbReference>
<feature type="chain" id="PRO_5040185729" description="chitinase" evidence="14">
    <location>
        <begin position="23"/>
        <end position="1201"/>
    </location>
</feature>